<keyword evidence="2" id="KW-1185">Reference proteome</keyword>
<dbReference type="Proteomes" id="UP001497535">
    <property type="component" value="Unassembled WGS sequence"/>
</dbReference>
<evidence type="ECO:0000313" key="1">
    <source>
        <dbReference type="EMBL" id="CAK5096640.1"/>
    </source>
</evidence>
<comment type="caution">
    <text evidence="1">The sequence shown here is derived from an EMBL/GenBank/DDBJ whole genome shotgun (WGS) entry which is preliminary data.</text>
</comment>
<reference evidence="1" key="1">
    <citation type="submission" date="2023-11" db="EMBL/GenBank/DDBJ databases">
        <authorList>
            <person name="Poullet M."/>
        </authorList>
    </citation>
    <scope>NUCLEOTIDE SEQUENCE</scope>
    <source>
        <strain evidence="1">E1834</strain>
    </source>
</reference>
<evidence type="ECO:0000313" key="2">
    <source>
        <dbReference type="Proteomes" id="UP001497535"/>
    </source>
</evidence>
<sequence length="186" mass="21864">MPEYESPPKETDEPQETSKPQEPPSSDDEAEDDPVDTFNFSLTELSVLIRVLKTVSMEDLKDLNDLSSFMKIKTENVLRGIYGRFNNEFGEKSFNNLEGIIIYHSQNYETEVEKPQENVYFIFQKLSQLRLEATIEKYAEFLNNMGILPMPDDTTFDELKNDIDRLKYFAYNDDQGIYYRMLHLNR</sequence>
<dbReference type="EMBL" id="CAVMJV010000099">
    <property type="protein sequence ID" value="CAK5096640.1"/>
    <property type="molecule type" value="Genomic_DNA"/>
</dbReference>
<accession>A0ACB1APC7</accession>
<protein>
    <submittedName>
        <fullName evidence="1">Uncharacterized protein</fullName>
    </submittedName>
</protein>
<gene>
    <name evidence="1" type="ORF">MENTE1834_LOCUS41174</name>
</gene>
<organism evidence="1 2">
    <name type="scientific">Meloidogyne enterolobii</name>
    <name type="common">Root-knot nematode worm</name>
    <name type="synonym">Meloidogyne mayaguensis</name>
    <dbReference type="NCBI Taxonomy" id="390850"/>
    <lineage>
        <taxon>Eukaryota</taxon>
        <taxon>Metazoa</taxon>
        <taxon>Ecdysozoa</taxon>
        <taxon>Nematoda</taxon>
        <taxon>Chromadorea</taxon>
        <taxon>Rhabditida</taxon>
        <taxon>Tylenchina</taxon>
        <taxon>Tylenchomorpha</taxon>
        <taxon>Tylenchoidea</taxon>
        <taxon>Meloidogynidae</taxon>
        <taxon>Meloidogyninae</taxon>
        <taxon>Meloidogyne</taxon>
    </lineage>
</organism>
<proteinExistence type="predicted"/>
<name>A0ACB1APC7_MELEN</name>